<keyword evidence="2 7" id="KW-0813">Transport</keyword>
<reference evidence="9" key="1">
    <citation type="submission" date="2016-10" db="EMBL/GenBank/DDBJ databases">
        <authorList>
            <person name="Varghese N."/>
            <person name="Submissions S."/>
        </authorList>
    </citation>
    <scope>NUCLEOTIDE SEQUENCE [LARGE SCALE GENOMIC DNA]</scope>
    <source>
        <strain evidence="9">DSM 5463</strain>
    </source>
</reference>
<dbReference type="RefSeq" id="WP_103895125.1">
    <property type="nucleotide sequence ID" value="NZ_FNUK01000001.1"/>
</dbReference>
<protein>
    <recommendedName>
        <fullName evidence="7">ATP synthase subunit delta</fullName>
    </recommendedName>
    <alternativeName>
        <fullName evidence="7">ATP synthase F(1) sector subunit delta</fullName>
    </alternativeName>
    <alternativeName>
        <fullName evidence="7">F-type ATPase subunit delta</fullName>
        <shortName evidence="7">F-ATPase subunit delta</shortName>
    </alternativeName>
</protein>
<dbReference type="GO" id="GO:0005886">
    <property type="term" value="C:plasma membrane"/>
    <property type="evidence" value="ECO:0007669"/>
    <property type="project" value="UniProtKB-SubCell"/>
</dbReference>
<dbReference type="PANTHER" id="PTHR11910">
    <property type="entry name" value="ATP SYNTHASE DELTA CHAIN"/>
    <property type="match status" value="1"/>
</dbReference>
<dbReference type="Proteomes" id="UP000242850">
    <property type="component" value="Unassembled WGS sequence"/>
</dbReference>
<evidence type="ECO:0000256" key="5">
    <source>
        <dbReference type="ARBA" id="ARBA00023136"/>
    </source>
</evidence>
<dbReference type="EMBL" id="FNUK01000001">
    <property type="protein sequence ID" value="SEF39054.1"/>
    <property type="molecule type" value="Genomic_DNA"/>
</dbReference>
<evidence type="ECO:0000256" key="4">
    <source>
        <dbReference type="ARBA" id="ARBA00023065"/>
    </source>
</evidence>
<evidence type="ECO:0000313" key="9">
    <source>
        <dbReference type="Proteomes" id="UP000242850"/>
    </source>
</evidence>
<dbReference type="SUPFAM" id="SSF47928">
    <property type="entry name" value="N-terminal domain of the delta subunit of the F1F0-ATP synthase"/>
    <property type="match status" value="1"/>
</dbReference>
<comment type="function">
    <text evidence="7">This protein is part of the stalk that links CF(0) to CF(1). It either transmits conformational changes from CF(0) to CF(1) or is implicated in proton conduction.</text>
</comment>
<dbReference type="HAMAP" id="MF_01416">
    <property type="entry name" value="ATP_synth_delta_bact"/>
    <property type="match status" value="1"/>
</dbReference>
<dbReference type="NCBIfam" id="TIGR01145">
    <property type="entry name" value="ATP_synt_delta"/>
    <property type="match status" value="1"/>
</dbReference>
<dbReference type="GO" id="GO:0046933">
    <property type="term" value="F:proton-transporting ATP synthase activity, rotational mechanism"/>
    <property type="evidence" value="ECO:0007669"/>
    <property type="project" value="UniProtKB-UniRule"/>
</dbReference>
<dbReference type="Pfam" id="PF00213">
    <property type="entry name" value="OSCP"/>
    <property type="match status" value="1"/>
</dbReference>
<comment type="similarity">
    <text evidence="7">Belongs to the ATPase delta chain family.</text>
</comment>
<dbReference type="Gene3D" id="1.10.520.20">
    <property type="entry name" value="N-terminal domain of the delta subunit of the F1F0-ATP synthase"/>
    <property type="match status" value="1"/>
</dbReference>
<dbReference type="AlphaFoldDB" id="A0A1H5RLR4"/>
<evidence type="ECO:0000256" key="3">
    <source>
        <dbReference type="ARBA" id="ARBA00022781"/>
    </source>
</evidence>
<keyword evidence="4 7" id="KW-0406">Ion transport</keyword>
<dbReference type="InterPro" id="IPR000711">
    <property type="entry name" value="ATPase_OSCP/dsu"/>
</dbReference>
<dbReference type="GO" id="GO:0045259">
    <property type="term" value="C:proton-transporting ATP synthase complex"/>
    <property type="evidence" value="ECO:0007669"/>
    <property type="project" value="UniProtKB-KW"/>
</dbReference>
<dbReference type="NCBIfam" id="NF004403">
    <property type="entry name" value="PRK05758.2-4"/>
    <property type="match status" value="1"/>
</dbReference>
<sequence length="179" mass="21041">MRDIASLKYAYALYEVALKEDKLDEYLEDLKGVLEVFKTSYDLLEFLKHPEIPFQNKTSLISNVFRGRINEEIIKLLNLLVKHDRIEDFRHVYKDYRKLALEHKGIKIALVKTAVELTDEERRLLIEKLSKRYGSEIELDEVIDKEIIGGVWVRVKDEVLDGTLKTKLDMMKKASLTER</sequence>
<keyword evidence="6 7" id="KW-0066">ATP synthesis</keyword>
<dbReference type="InterPro" id="IPR026015">
    <property type="entry name" value="ATP_synth_OSCP/delta_N_sf"/>
</dbReference>
<keyword evidence="3 7" id="KW-0375">Hydrogen ion transport</keyword>
<evidence type="ECO:0000313" key="8">
    <source>
        <dbReference type="EMBL" id="SEF39054.1"/>
    </source>
</evidence>
<dbReference type="OrthoDB" id="9802471at2"/>
<keyword evidence="5 7" id="KW-0472">Membrane</keyword>
<accession>A0A1H5RLR4</accession>
<comment type="function">
    <text evidence="7">F(1)F(0) ATP synthase produces ATP from ADP in the presence of a proton or sodium gradient. F-type ATPases consist of two structural domains, F(1) containing the extramembraneous catalytic core and F(0) containing the membrane proton channel, linked together by a central stalk and a peripheral stalk. During catalysis, ATP synthesis in the catalytic domain of F(1) is coupled via a rotary mechanism of the central stalk subunits to proton translocation.</text>
</comment>
<evidence type="ECO:0000256" key="1">
    <source>
        <dbReference type="ARBA" id="ARBA00004370"/>
    </source>
</evidence>
<evidence type="ECO:0000256" key="7">
    <source>
        <dbReference type="HAMAP-Rule" id="MF_01416"/>
    </source>
</evidence>
<keyword evidence="7" id="KW-1003">Cell membrane</keyword>
<dbReference type="PRINTS" id="PR00125">
    <property type="entry name" value="ATPASEDELTA"/>
</dbReference>
<name>A0A1H5RLR4_9CLOT</name>
<comment type="subcellular location">
    <subcellularLocation>
        <location evidence="7">Cell membrane</location>
        <topology evidence="7">Peripheral membrane protein</topology>
    </subcellularLocation>
    <subcellularLocation>
        <location evidence="1">Membrane</location>
    </subcellularLocation>
</comment>
<keyword evidence="9" id="KW-1185">Reference proteome</keyword>
<proteinExistence type="inferred from homology"/>
<organism evidence="8 9">
    <name type="scientific">Caloramator fervidus</name>
    <dbReference type="NCBI Taxonomy" id="29344"/>
    <lineage>
        <taxon>Bacteria</taxon>
        <taxon>Bacillati</taxon>
        <taxon>Bacillota</taxon>
        <taxon>Clostridia</taxon>
        <taxon>Eubacteriales</taxon>
        <taxon>Clostridiaceae</taxon>
        <taxon>Caloramator</taxon>
    </lineage>
</organism>
<keyword evidence="7" id="KW-0139">CF(1)</keyword>
<evidence type="ECO:0000256" key="6">
    <source>
        <dbReference type="ARBA" id="ARBA00023310"/>
    </source>
</evidence>
<evidence type="ECO:0000256" key="2">
    <source>
        <dbReference type="ARBA" id="ARBA00022448"/>
    </source>
</evidence>
<gene>
    <name evidence="7" type="primary">atpH</name>
    <name evidence="8" type="ORF">SAMN05660865_00091</name>
</gene>